<comment type="caution">
    <text evidence="4">The sequence shown here is derived from an EMBL/GenBank/DDBJ whole genome shotgun (WGS) entry which is preliminary data.</text>
</comment>
<name>A0ABW9QTM1_9ACTN</name>
<gene>
    <name evidence="4" type="ORF">GHK86_08250</name>
</gene>
<dbReference type="InterPro" id="IPR051122">
    <property type="entry name" value="SDR_DHRS6-like"/>
</dbReference>
<dbReference type="Pfam" id="PF13561">
    <property type="entry name" value="adh_short_C2"/>
    <property type="match status" value="1"/>
</dbReference>
<dbReference type="PRINTS" id="PR00081">
    <property type="entry name" value="GDHRDH"/>
</dbReference>
<dbReference type="InterPro" id="IPR002347">
    <property type="entry name" value="SDR_fam"/>
</dbReference>
<keyword evidence="5" id="KW-1185">Reference proteome</keyword>
<dbReference type="EMBL" id="WJHE01000367">
    <property type="protein sequence ID" value="MST32711.1"/>
    <property type="molecule type" value="Genomic_DNA"/>
</dbReference>
<evidence type="ECO:0000256" key="2">
    <source>
        <dbReference type="ARBA" id="ARBA00023002"/>
    </source>
</evidence>
<sequence length="290" mass="30098">MRSGPGTRSSSPGEPSCGRASPWISTRSEGDVEPLVAVVTGAGEGIGRAIVEDLLATTPARVVAVDRNPRLLDRLLAAPGGRVRAVLGDVAEWATHESAADAAAEEGRLAWWVNNAGTDVAGGAHEVTADDIAAGLRVNQYGPMYGTAVAVRRLMPHGGSIVNISSIQGMVAFPRYFAYQSAKAAIIMLTRGVAMDYGRHAIRCNVVCPGTIASPMFERGLSEDPTERARQIGLEEAMAPLGRVGTTAEVAKAVTFLLSDDASFISGAVLTVDGGASTRCFAYPTGDSTG</sequence>
<feature type="compositionally biased region" description="Low complexity" evidence="3">
    <location>
        <begin position="1"/>
        <end position="16"/>
    </location>
</feature>
<dbReference type="Gene3D" id="3.40.50.720">
    <property type="entry name" value="NAD(P)-binding Rossmann-like Domain"/>
    <property type="match status" value="1"/>
</dbReference>
<reference evidence="4 5" key="1">
    <citation type="submission" date="2019-11" db="EMBL/GenBank/DDBJ databases">
        <title>Acidiferrimicrobium australis gen. nov., sp. nov., an acidophilic and obligately heterotrophic, member of the Actinobacteria that catalyses dissimilatory oxido- reduction of iron isolated from metal-rich acidic water in Chile.</title>
        <authorList>
            <person name="Gonzalez D."/>
            <person name="Huber K."/>
            <person name="Hedrich S."/>
            <person name="Rojas-Villalobos C."/>
            <person name="Quatrini R."/>
            <person name="Dinamarca M.A."/>
            <person name="Schwarz A."/>
            <person name="Canales C."/>
            <person name="Nancucheo I."/>
        </authorList>
    </citation>
    <scope>NUCLEOTIDE SEQUENCE [LARGE SCALE GENOMIC DNA]</scope>
    <source>
        <strain evidence="4 5">USS-CCA1</strain>
    </source>
</reference>
<dbReference type="PRINTS" id="PR00080">
    <property type="entry name" value="SDRFAMILY"/>
</dbReference>
<dbReference type="SUPFAM" id="SSF51735">
    <property type="entry name" value="NAD(P)-binding Rossmann-fold domains"/>
    <property type="match status" value="1"/>
</dbReference>
<keyword evidence="2" id="KW-0560">Oxidoreductase</keyword>
<organism evidence="4 5">
    <name type="scientific">Acidiferrimicrobium australe</name>
    <dbReference type="NCBI Taxonomy" id="2664430"/>
    <lineage>
        <taxon>Bacteria</taxon>
        <taxon>Bacillati</taxon>
        <taxon>Actinomycetota</taxon>
        <taxon>Acidimicrobiia</taxon>
        <taxon>Acidimicrobiales</taxon>
        <taxon>Acidimicrobiaceae</taxon>
        <taxon>Acidiferrimicrobium</taxon>
    </lineage>
</organism>
<dbReference type="CDD" id="cd05233">
    <property type="entry name" value="SDR_c"/>
    <property type="match status" value="1"/>
</dbReference>
<dbReference type="PANTHER" id="PTHR43477">
    <property type="entry name" value="DIHYDROANTICAPSIN 7-DEHYDROGENASE"/>
    <property type="match status" value="1"/>
</dbReference>
<accession>A0ABW9QTM1</accession>
<protein>
    <submittedName>
        <fullName evidence="4">SDR family oxidoreductase</fullName>
    </submittedName>
</protein>
<evidence type="ECO:0000256" key="1">
    <source>
        <dbReference type="ARBA" id="ARBA00006484"/>
    </source>
</evidence>
<proteinExistence type="inferred from homology"/>
<evidence type="ECO:0000256" key="3">
    <source>
        <dbReference type="SAM" id="MobiDB-lite"/>
    </source>
</evidence>
<dbReference type="InterPro" id="IPR036291">
    <property type="entry name" value="NAD(P)-bd_dom_sf"/>
</dbReference>
<feature type="region of interest" description="Disordered" evidence="3">
    <location>
        <begin position="1"/>
        <end position="26"/>
    </location>
</feature>
<evidence type="ECO:0000313" key="4">
    <source>
        <dbReference type="EMBL" id="MST32711.1"/>
    </source>
</evidence>
<dbReference type="PANTHER" id="PTHR43477:SF1">
    <property type="entry name" value="DIHYDROANTICAPSIN 7-DEHYDROGENASE"/>
    <property type="match status" value="1"/>
</dbReference>
<comment type="similarity">
    <text evidence="1">Belongs to the short-chain dehydrogenases/reductases (SDR) family.</text>
</comment>
<evidence type="ECO:0000313" key="5">
    <source>
        <dbReference type="Proteomes" id="UP000437736"/>
    </source>
</evidence>
<dbReference type="Proteomes" id="UP000437736">
    <property type="component" value="Unassembled WGS sequence"/>
</dbReference>